<dbReference type="SFLD" id="SFLDG01129">
    <property type="entry name" value="C1.5:_HAD__Beta-PGM__Phosphata"/>
    <property type="match status" value="1"/>
</dbReference>
<dbReference type="Gene3D" id="3.40.50.1000">
    <property type="entry name" value="HAD superfamily/HAD-like"/>
    <property type="match status" value="1"/>
</dbReference>
<evidence type="ECO:0000313" key="5">
    <source>
        <dbReference type="EMBL" id="VYS85397.1"/>
    </source>
</evidence>
<evidence type="ECO:0000256" key="1">
    <source>
        <dbReference type="ARBA" id="ARBA00001946"/>
    </source>
</evidence>
<dbReference type="SUPFAM" id="SSF56784">
    <property type="entry name" value="HAD-like"/>
    <property type="match status" value="1"/>
</dbReference>
<dbReference type="Gene3D" id="1.20.120.710">
    <property type="entry name" value="Haloacid dehalogenase hydrolase-like domain"/>
    <property type="match status" value="1"/>
</dbReference>
<dbReference type="PANTHER" id="PTHR46470">
    <property type="entry name" value="N-ACYLNEURAMINATE-9-PHOSPHATASE"/>
    <property type="match status" value="1"/>
</dbReference>
<dbReference type="InterPro" id="IPR023214">
    <property type="entry name" value="HAD_sf"/>
</dbReference>
<keyword evidence="2" id="KW-0479">Metal-binding</keyword>
<dbReference type="EMBL" id="CACRSQ010000002">
    <property type="protein sequence ID" value="VYS85397.1"/>
    <property type="molecule type" value="Genomic_DNA"/>
</dbReference>
<dbReference type="AlphaFoldDB" id="A0A6N2RWH6"/>
<sequence>MDAVLFDVDDTLYDQREPFARAFRQLFGETYEIDMERLFALSRKYSDEAFEHSQSRQMTMDEMYIYRISKALKEFDIQISDEDALKFQEFYAGYQKQISVSDVIKEMLTFCRDRVPIGVITNGPSGHQWEKIETLGLGEWFLDERIFVSGDVGTAKPDEKIFWYACDKMKLQDAEVWYVGDSYRNDVEGAKSAGLHSIWINRRNYPYPVSEVRPDYCVGSEEELYRLLQRLL</sequence>
<name>A0A6N2RWH6_9FIRM</name>
<dbReference type="RefSeq" id="WP_006569085.1">
    <property type="nucleotide sequence ID" value="NZ_CACRSQ010000002.1"/>
</dbReference>
<dbReference type="InterPro" id="IPR041492">
    <property type="entry name" value="HAD_2"/>
</dbReference>
<reference evidence="5" key="1">
    <citation type="submission" date="2019-11" db="EMBL/GenBank/DDBJ databases">
        <authorList>
            <person name="Feng L."/>
        </authorList>
    </citation>
    <scope>NUCLEOTIDE SEQUENCE</scope>
    <source>
        <strain evidence="5">AcaccaeLFYP115</strain>
    </source>
</reference>
<dbReference type="InterPro" id="IPR006439">
    <property type="entry name" value="HAD-SF_hydro_IA"/>
</dbReference>
<dbReference type="GO" id="GO:0046872">
    <property type="term" value="F:metal ion binding"/>
    <property type="evidence" value="ECO:0007669"/>
    <property type="project" value="UniProtKB-KW"/>
</dbReference>
<gene>
    <name evidence="5" type="primary">yfnB</name>
    <name evidence="5" type="ORF">ACLFYP115_00679</name>
</gene>
<dbReference type="GO" id="GO:0044281">
    <property type="term" value="P:small molecule metabolic process"/>
    <property type="evidence" value="ECO:0007669"/>
    <property type="project" value="UniProtKB-ARBA"/>
</dbReference>
<protein>
    <submittedName>
        <fullName evidence="5">HAD-hydrolase YfnB</fullName>
        <ecNumber evidence="5">3.-.-.-</ecNumber>
    </submittedName>
</protein>
<dbReference type="PRINTS" id="PR00413">
    <property type="entry name" value="HADHALOGNASE"/>
</dbReference>
<dbReference type="InterPro" id="IPR051400">
    <property type="entry name" value="HAD-like_hydrolase"/>
</dbReference>
<keyword evidence="3 5" id="KW-0378">Hydrolase</keyword>
<evidence type="ECO:0000256" key="3">
    <source>
        <dbReference type="ARBA" id="ARBA00022801"/>
    </source>
</evidence>
<keyword evidence="4" id="KW-0460">Magnesium</keyword>
<dbReference type="InterPro" id="IPR036412">
    <property type="entry name" value="HAD-like_sf"/>
</dbReference>
<dbReference type="PANTHER" id="PTHR46470:SF2">
    <property type="entry name" value="GLYCERALDEHYDE 3-PHOSPHATE PHOSPHATASE"/>
    <property type="match status" value="1"/>
</dbReference>
<evidence type="ECO:0000256" key="4">
    <source>
        <dbReference type="ARBA" id="ARBA00022842"/>
    </source>
</evidence>
<dbReference type="SFLD" id="SFLDS00003">
    <property type="entry name" value="Haloacid_Dehalogenase"/>
    <property type="match status" value="1"/>
</dbReference>
<dbReference type="GO" id="GO:0016791">
    <property type="term" value="F:phosphatase activity"/>
    <property type="evidence" value="ECO:0007669"/>
    <property type="project" value="TreeGrafter"/>
</dbReference>
<dbReference type="EC" id="3.-.-.-" evidence="5"/>
<dbReference type="NCBIfam" id="TIGR01549">
    <property type="entry name" value="HAD-SF-IA-v1"/>
    <property type="match status" value="1"/>
</dbReference>
<comment type="cofactor">
    <cofactor evidence="1">
        <name>Mg(2+)</name>
        <dbReference type="ChEBI" id="CHEBI:18420"/>
    </cofactor>
</comment>
<dbReference type="Pfam" id="PF13419">
    <property type="entry name" value="HAD_2"/>
    <property type="match status" value="1"/>
</dbReference>
<evidence type="ECO:0000256" key="2">
    <source>
        <dbReference type="ARBA" id="ARBA00022723"/>
    </source>
</evidence>
<accession>A0A6N2RWH6</accession>
<organism evidence="5">
    <name type="scientific">Anaerostipes caccae</name>
    <dbReference type="NCBI Taxonomy" id="105841"/>
    <lineage>
        <taxon>Bacteria</taxon>
        <taxon>Bacillati</taxon>
        <taxon>Bacillota</taxon>
        <taxon>Clostridia</taxon>
        <taxon>Lachnospirales</taxon>
        <taxon>Lachnospiraceae</taxon>
        <taxon>Anaerostipes</taxon>
    </lineage>
</organism>
<proteinExistence type="predicted"/>